<organism evidence="9 10">
    <name type="scientific">Bythopirellula polymerisocia</name>
    <dbReference type="NCBI Taxonomy" id="2528003"/>
    <lineage>
        <taxon>Bacteria</taxon>
        <taxon>Pseudomonadati</taxon>
        <taxon>Planctomycetota</taxon>
        <taxon>Planctomycetia</taxon>
        <taxon>Pirellulales</taxon>
        <taxon>Lacipirellulaceae</taxon>
        <taxon>Bythopirellula</taxon>
    </lineage>
</organism>
<name>A0A5C6CXA1_9BACT</name>
<dbReference type="PANTHER" id="PTHR33284">
    <property type="entry name" value="RIBOSOMAL PROTEIN L25/GLN-TRNA SYNTHETASE, ANTI-CODON-BINDING DOMAIN-CONTAINING PROTEIN"/>
    <property type="match status" value="1"/>
</dbReference>
<dbReference type="InterPro" id="IPR029751">
    <property type="entry name" value="Ribosomal_L25_dom"/>
</dbReference>
<dbReference type="InterPro" id="IPR037121">
    <property type="entry name" value="Ribosomal_bL25_C"/>
</dbReference>
<dbReference type="Gene3D" id="2.170.120.20">
    <property type="entry name" value="Ribosomal protein L25, beta domain"/>
    <property type="match status" value="1"/>
</dbReference>
<dbReference type="InterPro" id="IPR020057">
    <property type="entry name" value="Ribosomal_bL25_b-dom"/>
</dbReference>
<dbReference type="GO" id="GO:0008097">
    <property type="term" value="F:5S rRNA binding"/>
    <property type="evidence" value="ECO:0007669"/>
    <property type="project" value="InterPro"/>
</dbReference>
<evidence type="ECO:0000256" key="5">
    <source>
        <dbReference type="HAMAP-Rule" id="MF_01334"/>
    </source>
</evidence>
<evidence type="ECO:0000313" key="9">
    <source>
        <dbReference type="EMBL" id="TWU28505.1"/>
    </source>
</evidence>
<evidence type="ECO:0000256" key="4">
    <source>
        <dbReference type="ARBA" id="ARBA00023274"/>
    </source>
</evidence>
<keyword evidence="4 5" id="KW-0687">Ribonucleoprotein</keyword>
<reference evidence="9 10" key="1">
    <citation type="submission" date="2019-02" db="EMBL/GenBank/DDBJ databases">
        <title>Deep-cultivation of Planctomycetes and their phenomic and genomic characterization uncovers novel biology.</title>
        <authorList>
            <person name="Wiegand S."/>
            <person name="Jogler M."/>
            <person name="Boedeker C."/>
            <person name="Pinto D."/>
            <person name="Vollmers J."/>
            <person name="Rivas-Marin E."/>
            <person name="Kohn T."/>
            <person name="Peeters S.H."/>
            <person name="Heuer A."/>
            <person name="Rast P."/>
            <person name="Oberbeckmann S."/>
            <person name="Bunk B."/>
            <person name="Jeske O."/>
            <person name="Meyerdierks A."/>
            <person name="Storesund J.E."/>
            <person name="Kallscheuer N."/>
            <person name="Luecker S."/>
            <person name="Lage O.M."/>
            <person name="Pohl T."/>
            <person name="Merkel B.J."/>
            <person name="Hornburger P."/>
            <person name="Mueller R.-W."/>
            <person name="Bruemmer F."/>
            <person name="Labrenz M."/>
            <person name="Spormann A.M."/>
            <person name="Op Den Camp H."/>
            <person name="Overmann J."/>
            <person name="Amann R."/>
            <person name="Jetten M.S.M."/>
            <person name="Mascher T."/>
            <person name="Medema M.H."/>
            <person name="Devos D.P."/>
            <person name="Kaster A.-K."/>
            <person name="Ovreas L."/>
            <person name="Rohde M."/>
            <person name="Galperin M.Y."/>
            <person name="Jogler C."/>
        </authorList>
    </citation>
    <scope>NUCLEOTIDE SEQUENCE [LARGE SCALE GENOMIC DNA]</scope>
    <source>
        <strain evidence="9 10">Pla144</strain>
    </source>
</reference>
<dbReference type="InterPro" id="IPR001021">
    <property type="entry name" value="Ribosomal_bL25_long"/>
</dbReference>
<comment type="similarity">
    <text evidence="5">Belongs to the bacterial ribosomal protein bL25 family. CTC subfamily.</text>
</comment>
<dbReference type="HAMAP" id="MF_01334">
    <property type="entry name" value="Ribosomal_bL25_CTC"/>
    <property type="match status" value="1"/>
</dbReference>
<evidence type="ECO:0000313" key="10">
    <source>
        <dbReference type="Proteomes" id="UP000318437"/>
    </source>
</evidence>
<dbReference type="GO" id="GO:0003735">
    <property type="term" value="F:structural constituent of ribosome"/>
    <property type="evidence" value="ECO:0007669"/>
    <property type="project" value="InterPro"/>
</dbReference>
<dbReference type="EMBL" id="SJPS01000002">
    <property type="protein sequence ID" value="TWU28505.1"/>
    <property type="molecule type" value="Genomic_DNA"/>
</dbReference>
<keyword evidence="3 5" id="KW-0689">Ribosomal protein</keyword>
<dbReference type="GO" id="GO:0006412">
    <property type="term" value="P:translation"/>
    <property type="evidence" value="ECO:0007669"/>
    <property type="project" value="UniProtKB-UniRule"/>
</dbReference>
<dbReference type="Proteomes" id="UP000318437">
    <property type="component" value="Unassembled WGS sequence"/>
</dbReference>
<protein>
    <recommendedName>
        <fullName evidence="5">Large ribosomal subunit protein bL25</fullName>
    </recommendedName>
    <alternativeName>
        <fullName evidence="5">General stress protein CTC</fullName>
    </alternativeName>
</protein>
<dbReference type="InterPro" id="IPR020056">
    <property type="entry name" value="Rbsml_bL25/Gln-tRNA_synth_N"/>
</dbReference>
<sequence length="210" mass="23216">MSEVLEVKKRDLLGKLNNSRLRRAGKLPAVLYGHGKECLSLEISAENLKTSLRHGAKLVQLKGAAEGQALLQDIQWDTFQQHVLHVDLLRVEAQDRVKVEVDLQLRGEAPGEHEGGVVEHLVHFLEIETDPGHIPEHLHVNINHLHLGGELRVADIEDLPEGALVLGEPDMILVQCVEPTVVPEEDELAGSGAEPEIIGRKDDDEEKAEE</sequence>
<comment type="subunit">
    <text evidence="5">Part of the 50S ribosomal subunit; part of the 5S rRNA/L5/L18/L25 subcomplex. Contacts the 5S rRNA. Binds to the 5S rRNA independently of L5 and L18.</text>
</comment>
<dbReference type="RefSeq" id="WP_146450038.1">
    <property type="nucleotide sequence ID" value="NZ_SJPS01000002.1"/>
</dbReference>
<dbReference type="Pfam" id="PF01386">
    <property type="entry name" value="Ribosomal_L25p"/>
    <property type="match status" value="1"/>
</dbReference>
<keyword evidence="10" id="KW-1185">Reference proteome</keyword>
<evidence type="ECO:0000259" key="7">
    <source>
        <dbReference type="Pfam" id="PF01386"/>
    </source>
</evidence>
<accession>A0A5C6CXA1</accession>
<dbReference type="NCBIfam" id="TIGR00731">
    <property type="entry name" value="bL25_bact_ctc"/>
    <property type="match status" value="1"/>
</dbReference>
<dbReference type="InterPro" id="IPR020930">
    <property type="entry name" value="Ribosomal_uL5_bac-type"/>
</dbReference>
<dbReference type="SUPFAM" id="SSF50715">
    <property type="entry name" value="Ribosomal protein L25-like"/>
    <property type="match status" value="1"/>
</dbReference>
<dbReference type="OrthoDB" id="9790002at2"/>
<evidence type="ECO:0000259" key="8">
    <source>
        <dbReference type="Pfam" id="PF14693"/>
    </source>
</evidence>
<evidence type="ECO:0000256" key="2">
    <source>
        <dbReference type="ARBA" id="ARBA00022884"/>
    </source>
</evidence>
<dbReference type="AlphaFoldDB" id="A0A5C6CXA1"/>
<dbReference type="PANTHER" id="PTHR33284:SF1">
    <property type="entry name" value="RIBOSOMAL PROTEIN L25_GLN-TRNA SYNTHETASE, ANTI-CODON-BINDING DOMAIN-CONTAINING PROTEIN"/>
    <property type="match status" value="1"/>
</dbReference>
<evidence type="ECO:0000256" key="6">
    <source>
        <dbReference type="SAM" id="MobiDB-lite"/>
    </source>
</evidence>
<evidence type="ECO:0000256" key="3">
    <source>
        <dbReference type="ARBA" id="ARBA00022980"/>
    </source>
</evidence>
<keyword evidence="1 5" id="KW-0699">rRNA-binding</keyword>
<dbReference type="Pfam" id="PF14693">
    <property type="entry name" value="Ribosomal_TL5_C"/>
    <property type="match status" value="1"/>
</dbReference>
<comment type="caution">
    <text evidence="9">The sequence shown here is derived from an EMBL/GenBank/DDBJ whole genome shotgun (WGS) entry which is preliminary data.</text>
</comment>
<feature type="domain" description="Large ribosomal subunit protein bL25 L25" evidence="7">
    <location>
        <begin position="5"/>
        <end position="88"/>
    </location>
</feature>
<keyword evidence="2 5" id="KW-0694">RNA-binding</keyword>
<comment type="function">
    <text evidence="5">This is one of the proteins that binds to the 5S RNA in the ribosome where it forms part of the central protuberance.</text>
</comment>
<dbReference type="InterPro" id="IPR011035">
    <property type="entry name" value="Ribosomal_bL25/Gln-tRNA_synth"/>
</dbReference>
<gene>
    <name evidence="5 9" type="primary">rplY</name>
    <name evidence="5" type="synonym">ctc</name>
    <name evidence="9" type="ORF">Pla144_17950</name>
</gene>
<dbReference type="Gene3D" id="2.40.240.10">
    <property type="entry name" value="Ribosomal Protein L25, Chain P"/>
    <property type="match status" value="1"/>
</dbReference>
<dbReference type="CDD" id="cd00495">
    <property type="entry name" value="Ribosomal_L25_TL5_CTC"/>
    <property type="match status" value="1"/>
</dbReference>
<feature type="region of interest" description="Disordered" evidence="6">
    <location>
        <begin position="183"/>
        <end position="210"/>
    </location>
</feature>
<feature type="domain" description="Large ribosomal subunit protein bL25 beta" evidence="8">
    <location>
        <begin position="97"/>
        <end position="179"/>
    </location>
</feature>
<proteinExistence type="inferred from homology"/>
<dbReference type="GO" id="GO:0022625">
    <property type="term" value="C:cytosolic large ribosomal subunit"/>
    <property type="evidence" value="ECO:0007669"/>
    <property type="project" value="TreeGrafter"/>
</dbReference>
<evidence type="ECO:0000256" key="1">
    <source>
        <dbReference type="ARBA" id="ARBA00022730"/>
    </source>
</evidence>